<accession>A0A229RUA4</accession>
<reference evidence="2 3" key="1">
    <citation type="submission" date="2017-07" db="EMBL/GenBank/DDBJ databases">
        <title>Amycolatopsis thailandensis Genome sequencing and assembly.</title>
        <authorList>
            <person name="Kaur N."/>
            <person name="Mayilraj S."/>
        </authorList>
    </citation>
    <scope>NUCLEOTIDE SEQUENCE [LARGE SCALE GENOMIC DNA]</scope>
    <source>
        <strain evidence="2 3">JCM 16380</strain>
    </source>
</reference>
<evidence type="ECO:0000313" key="2">
    <source>
        <dbReference type="EMBL" id="OXM50242.1"/>
    </source>
</evidence>
<proteinExistence type="predicted"/>
<dbReference type="Proteomes" id="UP000215223">
    <property type="component" value="Unassembled WGS sequence"/>
</dbReference>
<feature type="region of interest" description="Disordered" evidence="1">
    <location>
        <begin position="116"/>
        <end position="159"/>
    </location>
</feature>
<comment type="caution">
    <text evidence="2">The sequence shown here is derived from an EMBL/GenBank/DDBJ whole genome shotgun (WGS) entry which is preliminary data.</text>
</comment>
<evidence type="ECO:0000256" key="1">
    <source>
        <dbReference type="SAM" id="MobiDB-lite"/>
    </source>
</evidence>
<evidence type="ECO:0000313" key="3">
    <source>
        <dbReference type="Proteomes" id="UP000215223"/>
    </source>
</evidence>
<sequence length="159" mass="16098">MFASILGAVLWWQAALWALAGGFVVEGLEFAAVLRRHRLWPWQVDPRPETDIGTTAAGPLGYFIGEVVRLAVGGVLGAALSGQITDSLPALAIGAAAPAVAGNLFAFVPLPHQPDTSQAVNTGAGAGGAAPVGQTGEEASDLGSFPGEVTSTPEPREAS</sequence>
<dbReference type="EMBL" id="NMQT01000102">
    <property type="protein sequence ID" value="OXM50242.1"/>
    <property type="molecule type" value="Genomic_DNA"/>
</dbReference>
<keyword evidence="3" id="KW-1185">Reference proteome</keyword>
<protein>
    <submittedName>
        <fullName evidence="2">Uncharacterized protein</fullName>
    </submittedName>
</protein>
<organism evidence="2 3">
    <name type="scientific">Amycolatopsis thailandensis</name>
    <dbReference type="NCBI Taxonomy" id="589330"/>
    <lineage>
        <taxon>Bacteria</taxon>
        <taxon>Bacillati</taxon>
        <taxon>Actinomycetota</taxon>
        <taxon>Actinomycetes</taxon>
        <taxon>Pseudonocardiales</taxon>
        <taxon>Pseudonocardiaceae</taxon>
        <taxon>Amycolatopsis</taxon>
    </lineage>
</organism>
<dbReference type="AlphaFoldDB" id="A0A229RUA4"/>
<gene>
    <name evidence="2" type="ORF">CFP71_27805</name>
</gene>
<name>A0A229RUA4_9PSEU</name>